<keyword evidence="1" id="KW-0243">Dynein</keyword>
<dbReference type="AlphaFoldDB" id="A0AAU9JH27"/>
<evidence type="ECO:0008006" key="8">
    <source>
        <dbReference type="Google" id="ProtNLM"/>
    </source>
</evidence>
<evidence type="ECO:0000256" key="2">
    <source>
        <dbReference type="ARBA" id="ARBA00023054"/>
    </source>
</evidence>
<gene>
    <name evidence="6" type="ORF">BSTOLATCC_MIC43381</name>
</gene>
<feature type="coiled-coil region" evidence="5">
    <location>
        <begin position="167"/>
        <end position="218"/>
    </location>
</feature>
<dbReference type="GO" id="GO:0045504">
    <property type="term" value="F:dynein heavy chain binding"/>
    <property type="evidence" value="ECO:0007669"/>
    <property type="project" value="TreeGrafter"/>
</dbReference>
<evidence type="ECO:0000313" key="6">
    <source>
        <dbReference type="EMBL" id="CAG9327342.1"/>
    </source>
</evidence>
<keyword evidence="7" id="KW-1185">Reference proteome</keyword>
<dbReference type="EMBL" id="CAJZBQ010000043">
    <property type="protein sequence ID" value="CAG9327342.1"/>
    <property type="molecule type" value="Genomic_DNA"/>
</dbReference>
<evidence type="ECO:0000256" key="4">
    <source>
        <dbReference type="ARBA" id="ARBA00038114"/>
    </source>
</evidence>
<dbReference type="GO" id="GO:0005930">
    <property type="term" value="C:axoneme"/>
    <property type="evidence" value="ECO:0007669"/>
    <property type="project" value="TreeGrafter"/>
</dbReference>
<evidence type="ECO:0000313" key="7">
    <source>
        <dbReference type="Proteomes" id="UP001162131"/>
    </source>
</evidence>
<comment type="similarity">
    <text evidence="4">Belongs to the inner dynein arm light chain family.</text>
</comment>
<comment type="caution">
    <text evidence="6">The sequence shown here is derived from an EMBL/GenBank/DDBJ whole genome shotgun (WGS) entry which is preliminary data.</text>
</comment>
<sequence length="241" mass="27745">MANNLPQAQSLVKYDTKIQVSTSLKGKGKGKNIPGRPNVPADKAQIEDVLNSVLPPRESTEDGQLWVQYVSSNPATTQDVIKLQEQLDNLLELRQARETGICPIREELYSQCFDELIRQLTIICTERGLLLLRVRDELRMTIQSYQTLYESSIAYGMRKALQAEQWRAETDADIKKLIEECENLTAEVDELDQEIEEIEQKEKEREEIEARAHTEEIEFRKKTNQRLKDQLEALLSTPNSK</sequence>
<evidence type="ECO:0000256" key="3">
    <source>
        <dbReference type="ARBA" id="ARBA00023175"/>
    </source>
</evidence>
<dbReference type="PANTHER" id="PTHR13183:SF0">
    <property type="entry name" value="AXONEMAL DYNEIN LIGHT INTERMEDIATE POLYPEPTIDE 1"/>
    <property type="match status" value="1"/>
</dbReference>
<evidence type="ECO:0000256" key="5">
    <source>
        <dbReference type="SAM" id="Coils"/>
    </source>
</evidence>
<evidence type="ECO:0000256" key="1">
    <source>
        <dbReference type="ARBA" id="ARBA00023017"/>
    </source>
</evidence>
<keyword evidence="2 5" id="KW-0175">Coiled coil</keyword>
<organism evidence="6 7">
    <name type="scientific">Blepharisma stoltei</name>
    <dbReference type="NCBI Taxonomy" id="1481888"/>
    <lineage>
        <taxon>Eukaryota</taxon>
        <taxon>Sar</taxon>
        <taxon>Alveolata</taxon>
        <taxon>Ciliophora</taxon>
        <taxon>Postciliodesmatophora</taxon>
        <taxon>Heterotrichea</taxon>
        <taxon>Heterotrichida</taxon>
        <taxon>Blepharismidae</taxon>
        <taxon>Blepharisma</taxon>
    </lineage>
</organism>
<dbReference type="PANTHER" id="PTHR13183">
    <property type="entry name" value="AXONEMAL INNER ARM DYNEIN LIGHT CHAIN 28"/>
    <property type="match status" value="1"/>
</dbReference>
<accession>A0AAU9JH27</accession>
<dbReference type="GO" id="GO:0030286">
    <property type="term" value="C:dynein complex"/>
    <property type="evidence" value="ECO:0007669"/>
    <property type="project" value="UniProtKB-KW"/>
</dbReference>
<dbReference type="Proteomes" id="UP001162131">
    <property type="component" value="Unassembled WGS sequence"/>
</dbReference>
<protein>
    <recommendedName>
        <fullName evidence="8">Axonemal dynein light chain p33</fullName>
    </recommendedName>
</protein>
<keyword evidence="3" id="KW-0505">Motor protein</keyword>
<proteinExistence type="inferred from homology"/>
<reference evidence="6" key="1">
    <citation type="submission" date="2021-09" db="EMBL/GenBank/DDBJ databases">
        <authorList>
            <consortium name="AG Swart"/>
            <person name="Singh M."/>
            <person name="Singh A."/>
            <person name="Seah K."/>
            <person name="Emmerich C."/>
        </authorList>
    </citation>
    <scope>NUCLEOTIDE SEQUENCE</scope>
    <source>
        <strain evidence="6">ATCC30299</strain>
    </source>
</reference>
<dbReference type="InterPro" id="IPR019347">
    <property type="entry name" value="Axonemal_dynein_light_chain"/>
</dbReference>
<name>A0AAU9JH27_9CILI</name>
<dbReference type="Pfam" id="PF10211">
    <property type="entry name" value="Ax_dynein_light"/>
    <property type="match status" value="1"/>
</dbReference>